<protein>
    <recommendedName>
        <fullName evidence="3">Tocopherol cyclase</fullName>
    </recommendedName>
</protein>
<dbReference type="PANTHER" id="PTHR35309">
    <property type="match status" value="1"/>
</dbReference>
<accession>A0A415EQN4</accession>
<proteinExistence type="predicted"/>
<name>A0A415EQN4_ENTCA</name>
<gene>
    <name evidence="1" type="ORF">DW084_13795</name>
</gene>
<dbReference type="Pfam" id="PF14249">
    <property type="entry name" value="Tocopherol_cycl"/>
    <property type="match status" value="1"/>
</dbReference>
<comment type="caution">
    <text evidence="1">The sequence shown here is derived from an EMBL/GenBank/DDBJ whole genome shotgun (WGS) entry which is preliminary data.</text>
</comment>
<sequence length="314" mass="35876">MLTTDRFFHGHDKQTAFFEGWYHKHQIGEEVYAFIPGLSIQEDGTKEVFIQVINHEGAHYFSFPETDFQVSEEERKVTIGDNIFSEAGIQVSLKNNDLQVQGAVKYNDHKPIQRTRYAPSIMGPFSYLSFMECYHGVLSMSHTLEGTLYWNEEPIDFTNGIGYLEKDWGTSFPAAYIWVQCNSFDAPDVRFFFSAADIPFAGFAFLGTICVLQVGSQEYRFATYHGAKIHDVKRTEDRLVIHLKQKQWLLTIEVLTKEGHSLLAPSIGQMNRIIRESASTEITLTLLENGQEILRQTGMSAGFEEVANLRGFHY</sequence>
<dbReference type="InterPro" id="IPR025893">
    <property type="entry name" value="Tocopherol_cyclase"/>
</dbReference>
<dbReference type="GO" id="GO:0009976">
    <property type="term" value="F:tocopherol cyclase activity"/>
    <property type="evidence" value="ECO:0007669"/>
    <property type="project" value="InterPro"/>
</dbReference>
<dbReference type="Proteomes" id="UP000286288">
    <property type="component" value="Unassembled WGS sequence"/>
</dbReference>
<dbReference type="PANTHER" id="PTHR35309:SF4">
    <property type="entry name" value="TOCOPHEROL CYCLASE"/>
    <property type="match status" value="1"/>
</dbReference>
<reference evidence="1 2" key="1">
    <citation type="submission" date="2018-08" db="EMBL/GenBank/DDBJ databases">
        <title>A genome reference for cultivated species of the human gut microbiota.</title>
        <authorList>
            <person name="Zou Y."/>
            <person name="Xue W."/>
            <person name="Luo G."/>
        </authorList>
    </citation>
    <scope>NUCLEOTIDE SEQUENCE [LARGE SCALE GENOMIC DNA]</scope>
    <source>
        <strain evidence="1 2">AF48-16</strain>
    </source>
</reference>
<organism evidence="1 2">
    <name type="scientific">Enterococcus casseliflavus</name>
    <name type="common">Enterococcus flavescens</name>
    <dbReference type="NCBI Taxonomy" id="37734"/>
    <lineage>
        <taxon>Bacteria</taxon>
        <taxon>Bacillati</taxon>
        <taxon>Bacillota</taxon>
        <taxon>Bacilli</taxon>
        <taxon>Lactobacillales</taxon>
        <taxon>Enterococcaceae</taxon>
        <taxon>Enterococcus</taxon>
    </lineage>
</organism>
<dbReference type="AlphaFoldDB" id="A0A415EQN4"/>
<evidence type="ECO:0000313" key="2">
    <source>
        <dbReference type="Proteomes" id="UP000286288"/>
    </source>
</evidence>
<evidence type="ECO:0000313" key="1">
    <source>
        <dbReference type="EMBL" id="RHK05354.1"/>
    </source>
</evidence>
<dbReference type="EMBL" id="QRMZ01000020">
    <property type="protein sequence ID" value="RHK05354.1"/>
    <property type="molecule type" value="Genomic_DNA"/>
</dbReference>
<evidence type="ECO:0008006" key="3">
    <source>
        <dbReference type="Google" id="ProtNLM"/>
    </source>
</evidence>
<dbReference type="SUPFAM" id="SSF159245">
    <property type="entry name" value="AttH-like"/>
    <property type="match status" value="1"/>
</dbReference>